<keyword evidence="3" id="KW-0472">Membrane</keyword>
<name>A2FMM4_TRIV3</name>
<dbReference type="PANTHER" id="PTHR15071:SF0">
    <property type="entry name" value="MANNOSE 6-PHOSPHATE RECEPTOR-LIKE PROTEIN 1"/>
    <property type="match status" value="1"/>
</dbReference>
<evidence type="ECO:0000259" key="4">
    <source>
        <dbReference type="PROSITE" id="PS51914"/>
    </source>
</evidence>
<dbReference type="PANTHER" id="PTHR15071">
    <property type="entry name" value="MANNOSE-6-PHOSPHATE RECEPTOR FAMILY MEMBER"/>
    <property type="match status" value="1"/>
</dbReference>
<keyword evidence="3" id="KW-0812">Transmembrane</keyword>
<evidence type="ECO:0000313" key="6">
    <source>
        <dbReference type="Proteomes" id="UP000001542"/>
    </source>
</evidence>
<dbReference type="VEuPathDB" id="TrichDB:TVAGG3_1003170"/>
<dbReference type="RefSeq" id="XP_001306754.1">
    <property type="nucleotide sequence ID" value="XM_001306753.1"/>
</dbReference>
<keyword evidence="3" id="KW-1133">Transmembrane helix</keyword>
<protein>
    <recommendedName>
        <fullName evidence="4">MRH domain-containing protein</fullName>
    </recommendedName>
</protein>
<feature type="domain" description="MRH" evidence="4">
    <location>
        <begin position="356"/>
        <end position="513"/>
    </location>
</feature>
<dbReference type="InterPro" id="IPR044865">
    <property type="entry name" value="MRH_dom"/>
</dbReference>
<keyword evidence="1" id="KW-0732">Signal</keyword>
<evidence type="ECO:0000256" key="1">
    <source>
        <dbReference type="ARBA" id="ARBA00022729"/>
    </source>
</evidence>
<evidence type="ECO:0000313" key="5">
    <source>
        <dbReference type="EMBL" id="EAX93824.1"/>
    </source>
</evidence>
<evidence type="ECO:0000256" key="2">
    <source>
        <dbReference type="ARBA" id="ARBA00023157"/>
    </source>
</evidence>
<proteinExistence type="predicted"/>
<evidence type="ECO:0000256" key="3">
    <source>
        <dbReference type="SAM" id="Phobius"/>
    </source>
</evidence>
<dbReference type="KEGG" id="tva:4751549"/>
<reference evidence="5" key="2">
    <citation type="journal article" date="2007" name="Science">
        <title>Draft genome sequence of the sexually transmitted pathogen Trichomonas vaginalis.</title>
        <authorList>
            <person name="Carlton J.M."/>
            <person name="Hirt R.P."/>
            <person name="Silva J.C."/>
            <person name="Delcher A.L."/>
            <person name="Schatz M."/>
            <person name="Zhao Q."/>
            <person name="Wortman J.R."/>
            <person name="Bidwell S.L."/>
            <person name="Alsmark U.C.M."/>
            <person name="Besteiro S."/>
            <person name="Sicheritz-Ponten T."/>
            <person name="Noel C.J."/>
            <person name="Dacks J.B."/>
            <person name="Foster P.G."/>
            <person name="Simillion C."/>
            <person name="Van de Peer Y."/>
            <person name="Miranda-Saavedra D."/>
            <person name="Barton G.J."/>
            <person name="Westrop G.D."/>
            <person name="Mueller S."/>
            <person name="Dessi D."/>
            <person name="Fiori P.L."/>
            <person name="Ren Q."/>
            <person name="Paulsen I."/>
            <person name="Zhang H."/>
            <person name="Bastida-Corcuera F.D."/>
            <person name="Simoes-Barbosa A."/>
            <person name="Brown M.T."/>
            <person name="Hayes R.D."/>
            <person name="Mukherjee M."/>
            <person name="Okumura C.Y."/>
            <person name="Schneider R."/>
            <person name="Smith A.J."/>
            <person name="Vanacova S."/>
            <person name="Villalvazo M."/>
            <person name="Haas B.J."/>
            <person name="Pertea M."/>
            <person name="Feldblyum T.V."/>
            <person name="Utterback T.R."/>
            <person name="Shu C.L."/>
            <person name="Osoegawa K."/>
            <person name="de Jong P.J."/>
            <person name="Hrdy I."/>
            <person name="Horvathova L."/>
            <person name="Zubacova Z."/>
            <person name="Dolezal P."/>
            <person name="Malik S.B."/>
            <person name="Logsdon J.M. Jr."/>
            <person name="Henze K."/>
            <person name="Gupta A."/>
            <person name="Wang C.C."/>
            <person name="Dunne R.L."/>
            <person name="Upcroft J.A."/>
            <person name="Upcroft P."/>
            <person name="White O."/>
            <person name="Salzberg S.L."/>
            <person name="Tang P."/>
            <person name="Chiu C.-H."/>
            <person name="Lee Y.-S."/>
            <person name="Embley T.M."/>
            <person name="Coombs G.H."/>
            <person name="Mottram J.C."/>
            <person name="Tachezy J."/>
            <person name="Fraser-Liggett C.M."/>
            <person name="Johnson P.J."/>
        </authorList>
    </citation>
    <scope>NUCLEOTIDE SEQUENCE [LARGE SCALE GENOMIC DNA]</scope>
    <source>
        <strain evidence="5">G3</strain>
    </source>
</reference>
<dbReference type="GO" id="GO:0000139">
    <property type="term" value="C:Golgi membrane"/>
    <property type="evidence" value="ECO:0007669"/>
    <property type="project" value="UniProtKB-SubCell"/>
</dbReference>
<dbReference type="InParanoid" id="A2FMM4"/>
<organism evidence="5 6">
    <name type="scientific">Trichomonas vaginalis (strain ATCC PRA-98 / G3)</name>
    <dbReference type="NCBI Taxonomy" id="412133"/>
    <lineage>
        <taxon>Eukaryota</taxon>
        <taxon>Metamonada</taxon>
        <taxon>Parabasalia</taxon>
        <taxon>Trichomonadida</taxon>
        <taxon>Trichomonadidae</taxon>
        <taxon>Trichomonas</taxon>
    </lineage>
</organism>
<keyword evidence="6" id="KW-1185">Reference proteome</keyword>
<accession>A2FMM4</accession>
<sequence length="963" mass="108357">MLPLLFSQSQAVNNKWPIRRNVCGANINGSVWSMPELQDRGVEKFDFKLYDLNYTAYFKICGEFTEADAGSLPSYAANYKFISMLLCWKEGTVCYPAGSKFDLDYAPYDEKDFSKGVSLQYLSHPVQLLKSTIFKFTFDVACDASQTNSKKAFDTPDVDFSWDRYSTIKINFPYAGGCPTKAAPPAPTPMYSPQCDYDERDPNKQDEGISMDLHDNNGGPYGHMYPAVYDNSHHVIFYQPCERSYNPANSTDQTLASVWDCNEDVTKCINYGIADDHMKMARNRWDINQPVTNNIYNGEASRQTIVSWSCNEGLPANSIKFYDADYISDDKYNLEIKVSSQESCVHTFDPPDIPTEKCKLKYKEYDFDATKLNAKENVGYVSNVRMETPLGGNSTVRMHFQPCGSIYCPKDAKCDQFEDAYLWICKPVTIHTDKYDCDPYGLAEHNVTTQFVDPYNFHSGIQMKYRGGDNLEAYVTYLCDESLADNEIRIDNTVEVSQSTLRLEARTKQACSSGENPDWHFYLPWPHKDVTPTPTPLVHPQTTLFMRNETHHVALTLSAADREIDEQEFDIASRGKRCHIWHFFAPDGNITCPTGWDCKEFSNMTGAGWICYKNEQKEKVCFPDAVRTNIMTMRALDGSMDKGAEIVYNGVYNYDLELNVYCDKDSPYDLPLSSAPSYHLNTATGGQEISFESTSSMVCPKKFATPRYPVVKPTATPNPQILANISWDQDFDEDGHQVELNFNRIPDTMQSDIALGAPPSAYELATIVYSPVDRIPCPADYKCPDMEKGNIWKCFKNETDKYCYVIGNAEYGMNTELAPNNGYIHADVAATYWGGANGARTTLLFVCNHSVPKDTIWFDPVGVQRYNGKAAYAIMYVHTMNVCWDVNKESGLSGGAIFLTIVFVGATLYFAGGALVMFFIKGTVALPNAAFWESFWAAVQTGAVYLFTCGKKTSFGVASYDAI</sequence>
<dbReference type="Proteomes" id="UP000001542">
    <property type="component" value="Unassembled WGS sequence"/>
</dbReference>
<feature type="transmembrane region" description="Helical" evidence="3">
    <location>
        <begin position="896"/>
        <end position="920"/>
    </location>
</feature>
<dbReference type="PROSITE" id="PS51914">
    <property type="entry name" value="MRH"/>
    <property type="match status" value="1"/>
</dbReference>
<dbReference type="OrthoDB" id="29460at2759"/>
<dbReference type="AlphaFoldDB" id="A2FMM4"/>
<dbReference type="EMBL" id="DS113890">
    <property type="protein sequence ID" value="EAX93824.1"/>
    <property type="molecule type" value="Genomic_DNA"/>
</dbReference>
<reference evidence="5" key="1">
    <citation type="submission" date="2006-10" db="EMBL/GenBank/DDBJ databases">
        <authorList>
            <person name="Amadeo P."/>
            <person name="Zhao Q."/>
            <person name="Wortman J."/>
            <person name="Fraser-Liggett C."/>
            <person name="Carlton J."/>
        </authorList>
    </citation>
    <scope>NUCLEOTIDE SEQUENCE</scope>
    <source>
        <strain evidence="5">G3</strain>
    </source>
</reference>
<dbReference type="VEuPathDB" id="TrichDB:TVAG_177320"/>
<gene>
    <name evidence="5" type="ORF">TVAG_177320</name>
</gene>
<keyword evidence="2" id="KW-1015">Disulfide bond</keyword>